<name>A0ABR0KQK0_9PEZI</name>
<reference evidence="1 2" key="1">
    <citation type="submission" date="2023-08" db="EMBL/GenBank/DDBJ databases">
        <title>Black Yeasts Isolated from many extreme environments.</title>
        <authorList>
            <person name="Coleine C."/>
            <person name="Stajich J.E."/>
            <person name="Selbmann L."/>
        </authorList>
    </citation>
    <scope>NUCLEOTIDE SEQUENCE [LARGE SCALE GENOMIC DNA]</scope>
    <source>
        <strain evidence="1 2">CCFEE 536</strain>
    </source>
</reference>
<keyword evidence="2" id="KW-1185">Reference proteome</keyword>
<accession>A0ABR0KQK0</accession>
<gene>
    <name evidence="1" type="ORF">LTR16_006162</name>
</gene>
<evidence type="ECO:0000313" key="2">
    <source>
        <dbReference type="Proteomes" id="UP001357485"/>
    </source>
</evidence>
<protein>
    <submittedName>
        <fullName evidence="1">Uncharacterized protein</fullName>
    </submittedName>
</protein>
<dbReference type="Proteomes" id="UP001357485">
    <property type="component" value="Unassembled WGS sequence"/>
</dbReference>
<evidence type="ECO:0000313" key="1">
    <source>
        <dbReference type="EMBL" id="KAK5108008.1"/>
    </source>
</evidence>
<comment type="caution">
    <text evidence="1">The sequence shown here is derived from an EMBL/GenBank/DDBJ whole genome shotgun (WGS) entry which is preliminary data.</text>
</comment>
<feature type="non-terminal residue" evidence="1">
    <location>
        <position position="62"/>
    </location>
</feature>
<sequence>MHQPGTTLRTHGIADGVAVTNIEHMESTLCVMWALHKFGAEALNELLNSEVIDAQRDQAFRT</sequence>
<organism evidence="1 2">
    <name type="scientific">Cryomyces antarcticus</name>
    <dbReference type="NCBI Taxonomy" id="329879"/>
    <lineage>
        <taxon>Eukaryota</taxon>
        <taxon>Fungi</taxon>
        <taxon>Dikarya</taxon>
        <taxon>Ascomycota</taxon>
        <taxon>Pezizomycotina</taxon>
        <taxon>Dothideomycetes</taxon>
        <taxon>Dothideomycetes incertae sedis</taxon>
        <taxon>Cryomyces</taxon>
    </lineage>
</organism>
<dbReference type="EMBL" id="JAVRRA010025728">
    <property type="protein sequence ID" value="KAK5108008.1"/>
    <property type="molecule type" value="Genomic_DNA"/>
</dbReference>
<proteinExistence type="predicted"/>